<dbReference type="Gene3D" id="2.40.50.140">
    <property type="entry name" value="Nucleic acid-binding proteins"/>
    <property type="match status" value="1"/>
</dbReference>
<evidence type="ECO:0000313" key="10">
    <source>
        <dbReference type="Proteomes" id="UP001329915"/>
    </source>
</evidence>
<evidence type="ECO:0000313" key="9">
    <source>
        <dbReference type="EMBL" id="WRO21288.1"/>
    </source>
</evidence>
<dbReference type="GO" id="GO:0006310">
    <property type="term" value="P:DNA recombination"/>
    <property type="evidence" value="ECO:0007669"/>
    <property type="project" value="UniProtKB-UniRule"/>
</dbReference>
<dbReference type="RefSeq" id="WP_366924140.1">
    <property type="nucleotide sequence ID" value="NZ_CP121694.1"/>
</dbReference>
<evidence type="ECO:0000256" key="3">
    <source>
        <dbReference type="ARBA" id="ARBA00022763"/>
    </source>
</evidence>
<dbReference type="GO" id="GO:0043590">
    <property type="term" value="C:bacterial nucleoid"/>
    <property type="evidence" value="ECO:0007669"/>
    <property type="project" value="TreeGrafter"/>
</dbReference>
<dbReference type="SUPFAM" id="SSF50249">
    <property type="entry name" value="Nucleic acid-binding proteins"/>
    <property type="match status" value="1"/>
</dbReference>
<dbReference type="InterPro" id="IPR022572">
    <property type="entry name" value="DNA_rep/recomb_RecO_N"/>
</dbReference>
<keyword evidence="5 7" id="KW-0234">DNA repair</keyword>
<comment type="function">
    <text evidence="7">Involved in DNA repair and RecF pathway recombination.</text>
</comment>
<evidence type="ECO:0000256" key="2">
    <source>
        <dbReference type="ARBA" id="ARBA00021310"/>
    </source>
</evidence>
<evidence type="ECO:0000256" key="7">
    <source>
        <dbReference type="HAMAP-Rule" id="MF_00201"/>
    </source>
</evidence>
<dbReference type="HAMAP" id="MF_00201">
    <property type="entry name" value="RecO"/>
    <property type="match status" value="1"/>
</dbReference>
<feature type="domain" description="DNA replication/recombination mediator RecO N-terminal" evidence="8">
    <location>
        <begin position="1"/>
        <end position="79"/>
    </location>
</feature>
<name>A0AAU0UL16_9FIRM</name>
<gene>
    <name evidence="7 9" type="primary">recO</name>
    <name evidence="9" type="ORF">MFMK1_001091</name>
</gene>
<dbReference type="InterPro" id="IPR037278">
    <property type="entry name" value="ARFGAP/RecO"/>
</dbReference>
<dbReference type="GO" id="GO:0006302">
    <property type="term" value="P:double-strand break repair"/>
    <property type="evidence" value="ECO:0007669"/>
    <property type="project" value="TreeGrafter"/>
</dbReference>
<dbReference type="InterPro" id="IPR042242">
    <property type="entry name" value="RecO_C"/>
</dbReference>
<dbReference type="InterPro" id="IPR012340">
    <property type="entry name" value="NA-bd_OB-fold"/>
</dbReference>
<evidence type="ECO:0000256" key="1">
    <source>
        <dbReference type="ARBA" id="ARBA00007452"/>
    </source>
</evidence>
<keyword evidence="10" id="KW-1185">Reference proteome</keyword>
<dbReference type="PANTHER" id="PTHR33991">
    <property type="entry name" value="DNA REPAIR PROTEIN RECO"/>
    <property type="match status" value="1"/>
</dbReference>
<evidence type="ECO:0000256" key="6">
    <source>
        <dbReference type="ARBA" id="ARBA00033409"/>
    </source>
</evidence>
<accession>A0AAU0UL16</accession>
<keyword evidence="3 7" id="KW-0227">DNA damage</keyword>
<organism evidence="9 10">
    <name type="scientific">Metallumcola ferriviriculae</name>
    <dbReference type="NCBI Taxonomy" id="3039180"/>
    <lineage>
        <taxon>Bacteria</taxon>
        <taxon>Bacillati</taxon>
        <taxon>Bacillota</taxon>
        <taxon>Clostridia</taxon>
        <taxon>Neomoorellales</taxon>
        <taxon>Desulfitibacteraceae</taxon>
        <taxon>Metallumcola</taxon>
    </lineage>
</organism>
<dbReference type="Pfam" id="PF11967">
    <property type="entry name" value="RecO_N"/>
    <property type="match status" value="1"/>
</dbReference>
<sequence length="247" mass="27642">MAYLKTPGLVLRNLNYKEADKLLTVYTLEYGKVPAVAKGVRKVKSSMRGGIQLFSHSDFVFYHGRSLDTVTQCAVIEPFPQLRSDLDRFAFAAYFAELALESVPEREANPDIFYLLLTCLHLLVTHDPELVTRLFEVRLMNVLGYAPELTNCLYCGAEVKGRMRFSLQDGGLVCTDCAPEAAKLVYISPGAAANLKALSTMDLDKCGRIRLSTALRQELAALLSQYIETQLEREFKSRAFLDSLNQV</sequence>
<reference evidence="9 10" key="1">
    <citation type="submission" date="2023-04" db="EMBL/GenBank/DDBJ databases">
        <authorList>
            <person name="Hsu D."/>
        </authorList>
    </citation>
    <scope>NUCLEOTIDE SEQUENCE [LARGE SCALE GENOMIC DNA]</scope>
    <source>
        <strain evidence="9 10">MK1</strain>
    </source>
</reference>
<evidence type="ECO:0000259" key="8">
    <source>
        <dbReference type="Pfam" id="PF11967"/>
    </source>
</evidence>
<dbReference type="NCBIfam" id="TIGR00613">
    <property type="entry name" value="reco"/>
    <property type="match status" value="1"/>
</dbReference>
<proteinExistence type="inferred from homology"/>
<evidence type="ECO:0000256" key="5">
    <source>
        <dbReference type="ARBA" id="ARBA00023204"/>
    </source>
</evidence>
<protein>
    <recommendedName>
        <fullName evidence="2 7">DNA repair protein RecO</fullName>
    </recommendedName>
    <alternativeName>
        <fullName evidence="6 7">Recombination protein O</fullName>
    </alternativeName>
</protein>
<dbReference type="AlphaFoldDB" id="A0AAU0UL16"/>
<dbReference type="Proteomes" id="UP001329915">
    <property type="component" value="Chromosome"/>
</dbReference>
<keyword evidence="4 7" id="KW-0233">DNA recombination</keyword>
<dbReference type="Pfam" id="PF02565">
    <property type="entry name" value="RecO_C"/>
    <property type="match status" value="1"/>
</dbReference>
<dbReference type="Gene3D" id="1.20.1440.120">
    <property type="entry name" value="Recombination protein O, C-terminal domain"/>
    <property type="match status" value="1"/>
</dbReference>
<comment type="similarity">
    <text evidence="1 7">Belongs to the RecO family.</text>
</comment>
<dbReference type="EMBL" id="CP121694">
    <property type="protein sequence ID" value="WRO21288.1"/>
    <property type="molecule type" value="Genomic_DNA"/>
</dbReference>
<dbReference type="SUPFAM" id="SSF57863">
    <property type="entry name" value="ArfGap/RecO-like zinc finger"/>
    <property type="match status" value="1"/>
</dbReference>
<dbReference type="InterPro" id="IPR003717">
    <property type="entry name" value="RecO"/>
</dbReference>
<dbReference type="PANTHER" id="PTHR33991:SF1">
    <property type="entry name" value="DNA REPAIR PROTEIN RECO"/>
    <property type="match status" value="1"/>
</dbReference>
<dbReference type="KEGG" id="dbc:MFMK1_001091"/>
<evidence type="ECO:0000256" key="4">
    <source>
        <dbReference type="ARBA" id="ARBA00023172"/>
    </source>
</evidence>